<organism evidence="2 3">
    <name type="scientific">Streptomyces graminearus</name>
    <dbReference type="NCBI Taxonomy" id="284030"/>
    <lineage>
        <taxon>Bacteria</taxon>
        <taxon>Bacillati</taxon>
        <taxon>Actinomycetota</taxon>
        <taxon>Actinomycetes</taxon>
        <taxon>Kitasatosporales</taxon>
        <taxon>Streptomycetaceae</taxon>
        <taxon>Streptomyces</taxon>
    </lineage>
</organism>
<reference evidence="3" key="1">
    <citation type="journal article" date="2019" name="Int. J. Syst. Evol. Microbiol.">
        <title>The Global Catalogue of Microorganisms (GCM) 10K type strain sequencing project: providing services to taxonomists for standard genome sequencing and annotation.</title>
        <authorList>
            <consortium name="The Broad Institute Genomics Platform"/>
            <consortium name="The Broad Institute Genome Sequencing Center for Infectious Disease"/>
            <person name="Wu L."/>
            <person name="Ma J."/>
        </authorList>
    </citation>
    <scope>NUCLEOTIDE SEQUENCE [LARGE SCALE GENOMIC DNA]</scope>
    <source>
        <strain evidence="3">JCM 6923</strain>
    </source>
</reference>
<accession>A0ABP5Z095</accession>
<dbReference type="Pfam" id="PF07969">
    <property type="entry name" value="Amidohydro_3"/>
    <property type="match status" value="1"/>
</dbReference>
<dbReference type="Proteomes" id="UP001501721">
    <property type="component" value="Unassembled WGS sequence"/>
</dbReference>
<dbReference type="SUPFAM" id="SSF51556">
    <property type="entry name" value="Metallo-dependent hydrolases"/>
    <property type="match status" value="1"/>
</dbReference>
<dbReference type="Gene3D" id="3.20.20.140">
    <property type="entry name" value="Metal-dependent hydrolases"/>
    <property type="match status" value="2"/>
</dbReference>
<evidence type="ECO:0000313" key="2">
    <source>
        <dbReference type="EMBL" id="GAA2490043.1"/>
    </source>
</evidence>
<feature type="domain" description="Amidohydrolase 3" evidence="1">
    <location>
        <begin position="46"/>
        <end position="547"/>
    </location>
</feature>
<dbReference type="InterPro" id="IPR050378">
    <property type="entry name" value="Metallo-dep_Hydrolases_sf"/>
</dbReference>
<dbReference type="CDD" id="cd01297">
    <property type="entry name" value="D-aminoacylase"/>
    <property type="match status" value="1"/>
</dbReference>
<dbReference type="InterPro" id="IPR013108">
    <property type="entry name" value="Amidohydro_3"/>
</dbReference>
<sequence length="576" mass="62551">MLDHLIKDATVVDGTGNPAYVADVGLRDGRIAALGRIDAEARTSEDARGLVLTPGFVDPHTHYDAQLFWDPYATPSLNHGVTTVAAGNCGFTLAPLHPGRPEDADYTRRMMSKVEGMSLVALEQGAPWNWHTFGDYLDALEGRTAVNVGFMVGHCALRRYVMGPDAVGGQPDEEQLAAMVRLLREAMDAGAWGLSTTQSRTHSDGDGRPVASRHAGPAELIALSRAVGEHEGTQIEAIVAGCLDQFSDAEIDLLTELSAAAGRPLNWNVLTVDAAVPERVPRQLGASERARKAGGRIVALTMPILTPMNMSLGTFCALNLIPGWGEILGLPVPERIERLRDPDVRAELLRRARSKEAGVFRRLASFGRYVIGDTYSEANRGLGGRVVRDIAEERGQDPFHCLVEICANDRLRTVLWPMPTDNDPASWALRAETWRHEDVLLGGSDAGAHLDRMCGAPYTTRFLGDCLRGRKLVGLEQAVKMLTDDPARLFGLRERGQIQRGWHADLVLLDPERIDAGQARLVHDLPGDSPRLDSRALGVRAVWVGGVEAIRDDVVSGAVPGKVLRSGRDTRTVSTR</sequence>
<dbReference type="Gene3D" id="2.30.40.10">
    <property type="entry name" value="Urease, subunit C, domain 1"/>
    <property type="match status" value="1"/>
</dbReference>
<dbReference type="RefSeq" id="WP_346078399.1">
    <property type="nucleotide sequence ID" value="NZ_BAAATL010000017.1"/>
</dbReference>
<dbReference type="InterPro" id="IPR011059">
    <property type="entry name" value="Metal-dep_hydrolase_composite"/>
</dbReference>
<gene>
    <name evidence="2" type="ORF">GCM10010422_40710</name>
</gene>
<dbReference type="PANTHER" id="PTHR11647">
    <property type="entry name" value="HYDRANTOINASE/DIHYDROPYRIMIDINASE FAMILY MEMBER"/>
    <property type="match status" value="1"/>
</dbReference>
<keyword evidence="3" id="KW-1185">Reference proteome</keyword>
<name>A0ABP5Z095_9ACTN</name>
<proteinExistence type="predicted"/>
<evidence type="ECO:0000313" key="3">
    <source>
        <dbReference type="Proteomes" id="UP001501721"/>
    </source>
</evidence>
<dbReference type="SUPFAM" id="SSF51338">
    <property type="entry name" value="Composite domain of metallo-dependent hydrolases"/>
    <property type="match status" value="2"/>
</dbReference>
<evidence type="ECO:0000259" key="1">
    <source>
        <dbReference type="Pfam" id="PF07969"/>
    </source>
</evidence>
<dbReference type="EMBL" id="BAAATL010000017">
    <property type="protein sequence ID" value="GAA2490043.1"/>
    <property type="molecule type" value="Genomic_DNA"/>
</dbReference>
<dbReference type="InterPro" id="IPR032466">
    <property type="entry name" value="Metal_Hydrolase"/>
</dbReference>
<protein>
    <submittedName>
        <fullName evidence="2">Amidohydrolase family protein</fullName>
    </submittedName>
</protein>
<dbReference type="PANTHER" id="PTHR11647:SF1">
    <property type="entry name" value="COLLAPSIN RESPONSE MEDIATOR PROTEIN"/>
    <property type="match status" value="1"/>
</dbReference>
<comment type="caution">
    <text evidence="2">The sequence shown here is derived from an EMBL/GenBank/DDBJ whole genome shotgun (WGS) entry which is preliminary data.</text>
</comment>